<dbReference type="AlphaFoldDB" id="A0A7Y4KJ91"/>
<protein>
    <submittedName>
        <fullName evidence="1">Uncharacterized protein</fullName>
    </submittedName>
</protein>
<organism evidence="1 2">
    <name type="scientific">Corallococcus exercitus</name>
    <dbReference type="NCBI Taxonomy" id="2316736"/>
    <lineage>
        <taxon>Bacteria</taxon>
        <taxon>Pseudomonadati</taxon>
        <taxon>Myxococcota</taxon>
        <taxon>Myxococcia</taxon>
        <taxon>Myxococcales</taxon>
        <taxon>Cystobacterineae</taxon>
        <taxon>Myxococcaceae</taxon>
        <taxon>Corallococcus</taxon>
    </lineage>
</organism>
<dbReference type="Proteomes" id="UP000563426">
    <property type="component" value="Unassembled WGS sequence"/>
</dbReference>
<comment type="caution">
    <text evidence="1">The sequence shown here is derived from an EMBL/GenBank/DDBJ whole genome shotgun (WGS) entry which is preliminary data.</text>
</comment>
<dbReference type="EMBL" id="JABFJV010000078">
    <property type="protein sequence ID" value="NOK34662.1"/>
    <property type="molecule type" value="Genomic_DNA"/>
</dbReference>
<evidence type="ECO:0000313" key="1">
    <source>
        <dbReference type="EMBL" id="NOK34662.1"/>
    </source>
</evidence>
<gene>
    <name evidence="1" type="ORF">HMI49_15790</name>
</gene>
<name>A0A7Y4KJ91_9BACT</name>
<sequence length="87" mass="9655">MDLSAQDIEIHIEELLLHGVDVADRAALAEALQRELRVLVAEQGIPALLASPERFQRWSPGPLTVEPGMKPEQLGARLAQTLHQGWR</sequence>
<reference evidence="1 2" key="1">
    <citation type="submission" date="2020-05" db="EMBL/GenBank/DDBJ databases">
        <authorList>
            <person name="Whitworth D."/>
        </authorList>
    </citation>
    <scope>NUCLEOTIDE SEQUENCE [LARGE SCALE GENOMIC DNA]</scope>
    <source>
        <strain evidence="1 2">AB043B</strain>
    </source>
</reference>
<evidence type="ECO:0000313" key="2">
    <source>
        <dbReference type="Proteomes" id="UP000563426"/>
    </source>
</evidence>
<proteinExistence type="predicted"/>
<dbReference type="RefSeq" id="WP_171435693.1">
    <property type="nucleotide sequence ID" value="NZ_JABFJV010000078.1"/>
</dbReference>
<accession>A0A7Y4KJ91</accession>
<keyword evidence="2" id="KW-1185">Reference proteome</keyword>